<keyword evidence="3 5" id="KW-1133">Transmembrane helix</keyword>
<proteinExistence type="predicted"/>
<evidence type="ECO:0000313" key="7">
    <source>
        <dbReference type="Proteomes" id="UP001595912"/>
    </source>
</evidence>
<comment type="caution">
    <text evidence="6">The sequence shown here is derived from an EMBL/GenBank/DDBJ whole genome shotgun (WGS) entry which is preliminary data.</text>
</comment>
<comment type="subcellular location">
    <subcellularLocation>
        <location evidence="1">Membrane</location>
        <topology evidence="1">Multi-pass membrane protein</topology>
    </subcellularLocation>
</comment>
<dbReference type="InterPro" id="IPR002523">
    <property type="entry name" value="MgTranspt_CorA/ZnTranspt_ZntB"/>
</dbReference>
<evidence type="ECO:0000256" key="4">
    <source>
        <dbReference type="ARBA" id="ARBA00023136"/>
    </source>
</evidence>
<feature type="transmembrane region" description="Helical" evidence="5">
    <location>
        <begin position="12"/>
        <end position="33"/>
    </location>
</feature>
<dbReference type="Proteomes" id="UP001595912">
    <property type="component" value="Unassembled WGS sequence"/>
</dbReference>
<dbReference type="SUPFAM" id="SSF144083">
    <property type="entry name" value="Magnesium transport protein CorA, transmembrane region"/>
    <property type="match status" value="1"/>
</dbReference>
<reference evidence="7" key="1">
    <citation type="journal article" date="2019" name="Int. J. Syst. Evol. Microbiol.">
        <title>The Global Catalogue of Microorganisms (GCM) 10K type strain sequencing project: providing services to taxonomists for standard genome sequencing and annotation.</title>
        <authorList>
            <consortium name="The Broad Institute Genomics Platform"/>
            <consortium name="The Broad Institute Genome Sequencing Center for Infectious Disease"/>
            <person name="Wu L."/>
            <person name="Ma J."/>
        </authorList>
    </citation>
    <scope>NUCLEOTIDE SEQUENCE [LARGE SCALE GENOMIC DNA]</scope>
    <source>
        <strain evidence="7">CGMCC 4.7152</strain>
    </source>
</reference>
<evidence type="ECO:0000256" key="5">
    <source>
        <dbReference type="SAM" id="Phobius"/>
    </source>
</evidence>
<name>A0ABV9WBY7_9ACTN</name>
<keyword evidence="4 5" id="KW-0472">Membrane</keyword>
<keyword evidence="2 5" id="KW-0812">Transmembrane</keyword>
<dbReference type="RefSeq" id="WP_380126898.1">
    <property type="nucleotide sequence ID" value="NZ_JBHSIU010000097.1"/>
</dbReference>
<accession>A0ABV9WBY7</accession>
<organism evidence="6 7">
    <name type="scientific">Dactylosporangium cerinum</name>
    <dbReference type="NCBI Taxonomy" id="1434730"/>
    <lineage>
        <taxon>Bacteria</taxon>
        <taxon>Bacillati</taxon>
        <taxon>Actinomycetota</taxon>
        <taxon>Actinomycetes</taxon>
        <taxon>Micromonosporales</taxon>
        <taxon>Micromonosporaceae</taxon>
        <taxon>Dactylosporangium</taxon>
    </lineage>
</organism>
<dbReference type="EMBL" id="JBHSIU010000097">
    <property type="protein sequence ID" value="MFC5006282.1"/>
    <property type="molecule type" value="Genomic_DNA"/>
</dbReference>
<evidence type="ECO:0000256" key="1">
    <source>
        <dbReference type="ARBA" id="ARBA00004141"/>
    </source>
</evidence>
<dbReference type="InterPro" id="IPR045863">
    <property type="entry name" value="CorA_TM1_TM2"/>
</dbReference>
<evidence type="ECO:0000313" key="6">
    <source>
        <dbReference type="EMBL" id="MFC5006282.1"/>
    </source>
</evidence>
<evidence type="ECO:0000256" key="3">
    <source>
        <dbReference type="ARBA" id="ARBA00022989"/>
    </source>
</evidence>
<protein>
    <submittedName>
        <fullName evidence="6">CorA family divalent cation transporter</fullName>
    </submittedName>
</protein>
<gene>
    <name evidence="6" type="ORF">ACFPIJ_51740</name>
</gene>
<dbReference type="Gene3D" id="1.20.58.340">
    <property type="entry name" value="Magnesium transport protein CorA, transmembrane region"/>
    <property type="match status" value="1"/>
</dbReference>
<dbReference type="Pfam" id="PF01544">
    <property type="entry name" value="CorA"/>
    <property type="match status" value="1"/>
</dbReference>
<sequence length="39" mass="4583">MNFVHMPELHWIGGYPMAVALMVLVAVGLWLVFKQQRWL</sequence>
<evidence type="ECO:0000256" key="2">
    <source>
        <dbReference type="ARBA" id="ARBA00022692"/>
    </source>
</evidence>
<keyword evidence="7" id="KW-1185">Reference proteome</keyword>